<dbReference type="AlphaFoldDB" id="A0A5C4XTE1"/>
<dbReference type="InterPro" id="IPR029068">
    <property type="entry name" value="Glyas_Bleomycin-R_OHBP_Dase"/>
</dbReference>
<gene>
    <name evidence="2" type="ORF">FHP24_10295</name>
</gene>
<dbReference type="InterPro" id="IPR004360">
    <property type="entry name" value="Glyas_Fos-R_dOase_dom"/>
</dbReference>
<evidence type="ECO:0000313" key="3">
    <source>
        <dbReference type="Proteomes" id="UP000311605"/>
    </source>
</evidence>
<organism evidence="2 3">
    <name type="scientific">Aliirhizobium smilacinae</name>
    <dbReference type="NCBI Taxonomy" id="1395944"/>
    <lineage>
        <taxon>Bacteria</taxon>
        <taxon>Pseudomonadati</taxon>
        <taxon>Pseudomonadota</taxon>
        <taxon>Alphaproteobacteria</taxon>
        <taxon>Hyphomicrobiales</taxon>
        <taxon>Rhizobiaceae</taxon>
        <taxon>Aliirhizobium</taxon>
    </lineage>
</organism>
<dbReference type="Proteomes" id="UP000311605">
    <property type="component" value="Unassembled WGS sequence"/>
</dbReference>
<evidence type="ECO:0000259" key="1">
    <source>
        <dbReference type="PROSITE" id="PS51819"/>
    </source>
</evidence>
<protein>
    <submittedName>
        <fullName evidence="2">Drug:proton antiporter</fullName>
    </submittedName>
</protein>
<dbReference type="InterPro" id="IPR026275">
    <property type="entry name" value="Glyoxalase/dOase/EhpR"/>
</dbReference>
<accession>A0A5C4XTE1</accession>
<reference evidence="2 3" key="1">
    <citation type="submission" date="2019-06" db="EMBL/GenBank/DDBJ databases">
        <title>The draft genome of Rhizobium smilacinae PTYR-5.</title>
        <authorList>
            <person name="Liu L."/>
            <person name="Li L."/>
            <person name="Zhang X."/>
        </authorList>
    </citation>
    <scope>NUCLEOTIDE SEQUENCE [LARGE SCALE GENOMIC DNA]</scope>
    <source>
        <strain evidence="2 3">PTYR-5</strain>
    </source>
</reference>
<dbReference type="RefSeq" id="WP_139675948.1">
    <property type="nucleotide sequence ID" value="NZ_VDMN01000001.1"/>
</dbReference>
<feature type="domain" description="VOC" evidence="1">
    <location>
        <begin position="3"/>
        <end position="120"/>
    </location>
</feature>
<dbReference type="Gene3D" id="3.30.720.120">
    <property type="match status" value="1"/>
</dbReference>
<dbReference type="Gene3D" id="3.30.720.110">
    <property type="match status" value="1"/>
</dbReference>
<dbReference type="InterPro" id="IPR037523">
    <property type="entry name" value="VOC_core"/>
</dbReference>
<dbReference type="OrthoDB" id="9806945at2"/>
<proteinExistence type="predicted"/>
<keyword evidence="3" id="KW-1185">Reference proteome</keyword>
<dbReference type="PIRSF" id="PIRSF039020">
    <property type="entry name" value="EhpR"/>
    <property type="match status" value="1"/>
</dbReference>
<comment type="caution">
    <text evidence="2">The sequence shown here is derived from an EMBL/GenBank/DDBJ whole genome shotgun (WGS) entry which is preliminary data.</text>
</comment>
<evidence type="ECO:0000313" key="2">
    <source>
        <dbReference type="EMBL" id="TNM66558.1"/>
    </source>
</evidence>
<dbReference type="SUPFAM" id="SSF54593">
    <property type="entry name" value="Glyoxalase/Bleomycin resistance protein/Dihydroxybiphenyl dioxygenase"/>
    <property type="match status" value="1"/>
</dbReference>
<dbReference type="PANTHER" id="PTHR36503:SF1">
    <property type="entry name" value="BLR2520 PROTEIN"/>
    <property type="match status" value="1"/>
</dbReference>
<sequence length="124" mass="13600">MTHPDFIILFVDNPTASAAFYRDLLGAEPVENSPTFALFVLSTGMKLGLWSRHTALPTVTGQTGGAEVCFRLENATDVDRIYADWAKRGLRVLQTPAEMDFGYTFAVTDPDGHRLRVYAMSGAA</sequence>
<dbReference type="PANTHER" id="PTHR36503">
    <property type="entry name" value="BLR2520 PROTEIN"/>
    <property type="match status" value="1"/>
</dbReference>
<name>A0A5C4XTE1_9HYPH</name>
<dbReference type="PROSITE" id="PS51819">
    <property type="entry name" value="VOC"/>
    <property type="match status" value="1"/>
</dbReference>
<dbReference type="Pfam" id="PF00903">
    <property type="entry name" value="Glyoxalase"/>
    <property type="match status" value="1"/>
</dbReference>
<dbReference type="EMBL" id="VDMN01000001">
    <property type="protein sequence ID" value="TNM66558.1"/>
    <property type="molecule type" value="Genomic_DNA"/>
</dbReference>